<name>A0A9C7PSF2_9RHOD</name>
<comment type="caution">
    <text evidence="1">The sequence shown here is derived from an EMBL/GenBank/DDBJ whole genome shotgun (WGS) entry which is preliminary data.</text>
</comment>
<evidence type="ECO:0000313" key="2">
    <source>
        <dbReference type="Proteomes" id="UP001061958"/>
    </source>
</evidence>
<organism evidence="1 2">
    <name type="scientific">Galdieria partita</name>
    <dbReference type="NCBI Taxonomy" id="83374"/>
    <lineage>
        <taxon>Eukaryota</taxon>
        <taxon>Rhodophyta</taxon>
        <taxon>Bangiophyceae</taxon>
        <taxon>Galdieriales</taxon>
        <taxon>Galdieriaceae</taxon>
        <taxon>Galdieria</taxon>
    </lineage>
</organism>
<proteinExistence type="predicted"/>
<reference evidence="1" key="2">
    <citation type="submission" date="2022-01" db="EMBL/GenBank/DDBJ databases">
        <authorList>
            <person name="Hirooka S."/>
            <person name="Miyagishima S.Y."/>
        </authorList>
    </citation>
    <scope>NUCLEOTIDE SEQUENCE</scope>
    <source>
        <strain evidence="1">NBRC 102759</strain>
    </source>
</reference>
<protein>
    <submittedName>
        <fullName evidence="1">Uncharacterized protein</fullName>
    </submittedName>
</protein>
<accession>A0A9C7PSF2</accession>
<gene>
    <name evidence="1" type="ORF">GpartN1_g1471.t1</name>
</gene>
<dbReference type="EMBL" id="BQMJ01000010">
    <property type="protein sequence ID" value="GJQ09680.1"/>
    <property type="molecule type" value="Genomic_DNA"/>
</dbReference>
<dbReference type="AlphaFoldDB" id="A0A9C7PSF2"/>
<dbReference type="Proteomes" id="UP001061958">
    <property type="component" value="Unassembled WGS sequence"/>
</dbReference>
<keyword evidence="2" id="KW-1185">Reference proteome</keyword>
<sequence>MEEELVEILSLAKNILISVDEEYESVVRQHEHLIGKQRDVEEACGSITEEIKTLSELEDRWFSNKLWLEEPFSITGTCRTKENWISSLETFEHFCKVVEESSKDSSVLIDFVKQLRAKKMKLTDEALLLYKKSGQEDTE</sequence>
<dbReference type="OrthoDB" id="10366984at2759"/>
<reference evidence="1" key="1">
    <citation type="journal article" date="2022" name="Proc. Natl. Acad. Sci. U.S.A.">
        <title>Life cycle and functional genomics of the unicellular red alga Galdieria for elucidating algal and plant evolution and industrial use.</title>
        <authorList>
            <person name="Hirooka S."/>
            <person name="Itabashi T."/>
            <person name="Ichinose T.M."/>
            <person name="Onuma R."/>
            <person name="Fujiwara T."/>
            <person name="Yamashita S."/>
            <person name="Jong L.W."/>
            <person name="Tomita R."/>
            <person name="Iwane A.H."/>
            <person name="Miyagishima S.Y."/>
        </authorList>
    </citation>
    <scope>NUCLEOTIDE SEQUENCE</scope>
    <source>
        <strain evidence="1">NBRC 102759</strain>
    </source>
</reference>
<evidence type="ECO:0000313" key="1">
    <source>
        <dbReference type="EMBL" id="GJQ09680.1"/>
    </source>
</evidence>